<dbReference type="Proteomes" id="UP000215914">
    <property type="component" value="Unassembled WGS sequence"/>
</dbReference>
<keyword evidence="1" id="KW-0472">Membrane</keyword>
<keyword evidence="1" id="KW-1133">Transmembrane helix</keyword>
<reference evidence="2" key="2">
    <citation type="submission" date="2020-06" db="EMBL/GenBank/DDBJ databases">
        <title>Helianthus annuus Genome sequencing and assembly Release 2.</title>
        <authorList>
            <person name="Gouzy J."/>
            <person name="Langlade N."/>
            <person name="Munos S."/>
        </authorList>
    </citation>
    <scope>NUCLEOTIDE SEQUENCE</scope>
    <source>
        <tissue evidence="2">Leaves</tissue>
    </source>
</reference>
<sequence length="74" mass="8289">MKSSFHTRKCCKRTVFLEDGKLLCAVLDLNPVASIEAAFGPLFGYIFLVSAKVAFHILFKLFNSTNLTNNMLMT</sequence>
<comment type="caution">
    <text evidence="2">The sequence shown here is derived from an EMBL/GenBank/DDBJ whole genome shotgun (WGS) entry which is preliminary data.</text>
</comment>
<accession>A0A9K3JGV6</accession>
<proteinExistence type="predicted"/>
<keyword evidence="3" id="KW-1185">Reference proteome</keyword>
<organism evidence="2 3">
    <name type="scientific">Helianthus annuus</name>
    <name type="common">Common sunflower</name>
    <dbReference type="NCBI Taxonomy" id="4232"/>
    <lineage>
        <taxon>Eukaryota</taxon>
        <taxon>Viridiplantae</taxon>
        <taxon>Streptophyta</taxon>
        <taxon>Embryophyta</taxon>
        <taxon>Tracheophyta</taxon>
        <taxon>Spermatophyta</taxon>
        <taxon>Magnoliopsida</taxon>
        <taxon>eudicotyledons</taxon>
        <taxon>Gunneridae</taxon>
        <taxon>Pentapetalae</taxon>
        <taxon>asterids</taxon>
        <taxon>campanulids</taxon>
        <taxon>Asterales</taxon>
        <taxon>Asteraceae</taxon>
        <taxon>Asteroideae</taxon>
        <taxon>Heliantheae alliance</taxon>
        <taxon>Heliantheae</taxon>
        <taxon>Helianthus</taxon>
    </lineage>
</organism>
<dbReference type="AlphaFoldDB" id="A0A9K3JGV6"/>
<feature type="transmembrane region" description="Helical" evidence="1">
    <location>
        <begin position="42"/>
        <end position="62"/>
    </location>
</feature>
<evidence type="ECO:0000313" key="2">
    <source>
        <dbReference type="EMBL" id="KAF5814779.1"/>
    </source>
</evidence>
<evidence type="ECO:0000313" key="3">
    <source>
        <dbReference type="Proteomes" id="UP000215914"/>
    </source>
</evidence>
<evidence type="ECO:0000256" key="1">
    <source>
        <dbReference type="SAM" id="Phobius"/>
    </source>
</evidence>
<protein>
    <submittedName>
        <fullName evidence="2">Uncharacterized protein</fullName>
    </submittedName>
</protein>
<keyword evidence="1" id="KW-0812">Transmembrane</keyword>
<dbReference type="EMBL" id="MNCJ02000318">
    <property type="protein sequence ID" value="KAF5814779.1"/>
    <property type="molecule type" value="Genomic_DNA"/>
</dbReference>
<name>A0A9K3JGV6_HELAN</name>
<reference evidence="2" key="1">
    <citation type="journal article" date="2017" name="Nature">
        <title>The sunflower genome provides insights into oil metabolism, flowering and Asterid evolution.</title>
        <authorList>
            <person name="Badouin H."/>
            <person name="Gouzy J."/>
            <person name="Grassa C.J."/>
            <person name="Murat F."/>
            <person name="Staton S.E."/>
            <person name="Cottret L."/>
            <person name="Lelandais-Briere C."/>
            <person name="Owens G.L."/>
            <person name="Carrere S."/>
            <person name="Mayjonade B."/>
            <person name="Legrand L."/>
            <person name="Gill N."/>
            <person name="Kane N.C."/>
            <person name="Bowers J.E."/>
            <person name="Hubner S."/>
            <person name="Bellec A."/>
            <person name="Berard A."/>
            <person name="Berges H."/>
            <person name="Blanchet N."/>
            <person name="Boniface M.C."/>
            <person name="Brunel D."/>
            <person name="Catrice O."/>
            <person name="Chaidir N."/>
            <person name="Claudel C."/>
            <person name="Donnadieu C."/>
            <person name="Faraut T."/>
            <person name="Fievet G."/>
            <person name="Helmstetter N."/>
            <person name="King M."/>
            <person name="Knapp S.J."/>
            <person name="Lai Z."/>
            <person name="Le Paslier M.C."/>
            <person name="Lippi Y."/>
            <person name="Lorenzon L."/>
            <person name="Mandel J.R."/>
            <person name="Marage G."/>
            <person name="Marchand G."/>
            <person name="Marquand E."/>
            <person name="Bret-Mestries E."/>
            <person name="Morien E."/>
            <person name="Nambeesan S."/>
            <person name="Nguyen T."/>
            <person name="Pegot-Espagnet P."/>
            <person name="Pouilly N."/>
            <person name="Raftis F."/>
            <person name="Sallet E."/>
            <person name="Schiex T."/>
            <person name="Thomas J."/>
            <person name="Vandecasteele C."/>
            <person name="Vares D."/>
            <person name="Vear F."/>
            <person name="Vautrin S."/>
            <person name="Crespi M."/>
            <person name="Mangin B."/>
            <person name="Burke J.M."/>
            <person name="Salse J."/>
            <person name="Munos S."/>
            <person name="Vincourt P."/>
            <person name="Rieseberg L.H."/>
            <person name="Langlade N.B."/>
        </authorList>
    </citation>
    <scope>NUCLEOTIDE SEQUENCE</scope>
    <source>
        <tissue evidence="2">Leaves</tissue>
    </source>
</reference>
<dbReference type="Gramene" id="mRNA:HanXRQr2_Chr03g0114941">
    <property type="protein sequence ID" value="mRNA:HanXRQr2_Chr03g0114941"/>
    <property type="gene ID" value="HanXRQr2_Chr03g0114941"/>
</dbReference>
<gene>
    <name evidence="2" type="ORF">HanXRQr2_Chr03g0114941</name>
</gene>